<evidence type="ECO:0000256" key="1">
    <source>
        <dbReference type="SAM" id="MobiDB-lite"/>
    </source>
</evidence>
<dbReference type="AlphaFoldDB" id="A0A1I4D7B4"/>
<name>A0A1I4D7B4_9EURY</name>
<protein>
    <submittedName>
        <fullName evidence="2">Uncharacterized protein</fullName>
    </submittedName>
</protein>
<organism evidence="2 3">
    <name type="scientific">Halogranum rubrum</name>
    <dbReference type="NCBI Taxonomy" id="553466"/>
    <lineage>
        <taxon>Archaea</taxon>
        <taxon>Methanobacteriati</taxon>
        <taxon>Methanobacteriota</taxon>
        <taxon>Stenosarchaea group</taxon>
        <taxon>Halobacteria</taxon>
        <taxon>Halobacteriales</taxon>
        <taxon>Haloferacaceae</taxon>
    </lineage>
</organism>
<dbReference type="STRING" id="553466.SAMN04487950_1605"/>
<gene>
    <name evidence="2" type="ORF">SAMN04487950_1605</name>
</gene>
<reference evidence="3" key="1">
    <citation type="submission" date="2016-10" db="EMBL/GenBank/DDBJ databases">
        <authorList>
            <person name="Varghese N."/>
            <person name="Submissions S."/>
        </authorList>
    </citation>
    <scope>NUCLEOTIDE SEQUENCE [LARGE SCALE GENOMIC DNA]</scope>
    <source>
        <strain evidence="3">CGMCC 1.7738</strain>
    </source>
</reference>
<evidence type="ECO:0000313" key="3">
    <source>
        <dbReference type="Proteomes" id="UP000199607"/>
    </source>
</evidence>
<dbReference type="EMBL" id="FOTC01000001">
    <property type="protein sequence ID" value="SFK88056.1"/>
    <property type="molecule type" value="Genomic_DNA"/>
</dbReference>
<accession>A0A1I4D7B4</accession>
<evidence type="ECO:0000313" key="2">
    <source>
        <dbReference type="EMBL" id="SFK88056.1"/>
    </source>
</evidence>
<dbReference type="Proteomes" id="UP000199607">
    <property type="component" value="Unassembled WGS sequence"/>
</dbReference>
<keyword evidence="3" id="KW-1185">Reference proteome</keyword>
<sequence length="197" mass="21255">MPATPTVSETERLSAATASGGTHYPCLTHPLVRDVDPCLLPGRHGSSPPHPSVSRLTYPLLLLLLVAHSSTVSRLVTGGTALHRRYVGQSRRCDGERWGVPTRRASGATSLTTVSTRTGRPDGTRVCRGSTRPFVLRSFAYAHSLDKSSAKSASRSRWSRPRPLAPLATVTIACSRTGRPDGTRVCLGSTVGRRYRR</sequence>
<proteinExistence type="predicted"/>
<feature type="region of interest" description="Disordered" evidence="1">
    <location>
        <begin position="1"/>
        <end position="20"/>
    </location>
</feature>